<protein>
    <submittedName>
        <fullName evidence="2">Uncharacterized protein</fullName>
    </submittedName>
</protein>
<sequence length="149" mass="16544">MSDTEMTTSATQEAGPSGRKRKRPADQSGSKSQKKSRKAFSRQPKKPKRPSDWHLKKGEVPKDAERTKAALELHLRVLWRLPDQNAIPPKVTSNDKAPFTRRFASEAQVKSSVTASLDQNSGHIHNAQAAVRDFMQSLPEGSTISNNIK</sequence>
<reference evidence="2" key="1">
    <citation type="submission" date="2018-04" db="EMBL/GenBank/DDBJ databases">
        <title>Whole genome sequencing of Hypsizygus marmoreus.</title>
        <authorList>
            <person name="Choi I.-G."/>
            <person name="Min B."/>
            <person name="Kim J.-G."/>
            <person name="Kim S."/>
            <person name="Oh Y.-L."/>
            <person name="Kong W.-S."/>
            <person name="Park H."/>
            <person name="Jeong J."/>
            <person name="Song E.-S."/>
        </authorList>
    </citation>
    <scope>NUCLEOTIDE SEQUENCE [LARGE SCALE GENOMIC DNA]</scope>
    <source>
        <strain evidence="2">51987-8</strain>
    </source>
</reference>
<proteinExistence type="predicted"/>
<dbReference type="InParanoid" id="A0A369JEX1"/>
<dbReference type="AlphaFoldDB" id="A0A369JEX1"/>
<feature type="compositionally biased region" description="Polar residues" evidence="1">
    <location>
        <begin position="1"/>
        <end position="14"/>
    </location>
</feature>
<evidence type="ECO:0000313" key="2">
    <source>
        <dbReference type="EMBL" id="RDB18253.1"/>
    </source>
</evidence>
<dbReference type="EMBL" id="LUEZ02000106">
    <property type="protein sequence ID" value="RDB18253.1"/>
    <property type="molecule type" value="Genomic_DNA"/>
</dbReference>
<dbReference type="Proteomes" id="UP000076154">
    <property type="component" value="Unassembled WGS sequence"/>
</dbReference>
<feature type="region of interest" description="Disordered" evidence="1">
    <location>
        <begin position="1"/>
        <end position="66"/>
    </location>
</feature>
<evidence type="ECO:0000256" key="1">
    <source>
        <dbReference type="SAM" id="MobiDB-lite"/>
    </source>
</evidence>
<evidence type="ECO:0000313" key="3">
    <source>
        <dbReference type="Proteomes" id="UP000076154"/>
    </source>
</evidence>
<name>A0A369JEX1_HYPMA</name>
<gene>
    <name evidence="2" type="ORF">Hypma_000602</name>
</gene>
<comment type="caution">
    <text evidence="2">The sequence shown here is derived from an EMBL/GenBank/DDBJ whole genome shotgun (WGS) entry which is preliminary data.</text>
</comment>
<dbReference type="OrthoDB" id="3056461at2759"/>
<keyword evidence="3" id="KW-1185">Reference proteome</keyword>
<accession>A0A369JEX1</accession>
<feature type="compositionally biased region" description="Basic residues" evidence="1">
    <location>
        <begin position="32"/>
        <end position="48"/>
    </location>
</feature>
<organism evidence="2 3">
    <name type="scientific">Hypsizygus marmoreus</name>
    <name type="common">White beech mushroom</name>
    <name type="synonym">Agaricus marmoreus</name>
    <dbReference type="NCBI Taxonomy" id="39966"/>
    <lineage>
        <taxon>Eukaryota</taxon>
        <taxon>Fungi</taxon>
        <taxon>Dikarya</taxon>
        <taxon>Basidiomycota</taxon>
        <taxon>Agaricomycotina</taxon>
        <taxon>Agaricomycetes</taxon>
        <taxon>Agaricomycetidae</taxon>
        <taxon>Agaricales</taxon>
        <taxon>Tricholomatineae</taxon>
        <taxon>Lyophyllaceae</taxon>
        <taxon>Hypsizygus</taxon>
    </lineage>
</organism>
<feature type="compositionally biased region" description="Basic and acidic residues" evidence="1">
    <location>
        <begin position="49"/>
        <end position="66"/>
    </location>
</feature>